<dbReference type="GO" id="GO:0120147">
    <property type="term" value="F:formylglycine-generating oxidase activity"/>
    <property type="evidence" value="ECO:0007669"/>
    <property type="project" value="TreeGrafter"/>
</dbReference>
<dbReference type="RefSeq" id="WP_194452562.1">
    <property type="nucleotide sequence ID" value="NZ_CP063849.1"/>
</dbReference>
<dbReference type="InterPro" id="IPR005532">
    <property type="entry name" value="SUMF_dom"/>
</dbReference>
<dbReference type="PANTHER" id="PTHR23150">
    <property type="entry name" value="SULFATASE MODIFYING FACTOR 1, 2"/>
    <property type="match status" value="1"/>
</dbReference>
<dbReference type="SUPFAM" id="SSF56436">
    <property type="entry name" value="C-type lectin-like"/>
    <property type="match status" value="1"/>
</dbReference>
<dbReference type="Pfam" id="PF03781">
    <property type="entry name" value="FGE-sulfatase"/>
    <property type="match status" value="1"/>
</dbReference>
<evidence type="ECO:0000313" key="2">
    <source>
        <dbReference type="EMBL" id="QOY90905.1"/>
    </source>
</evidence>
<dbReference type="Gene3D" id="3.90.1580.10">
    <property type="entry name" value="paralog of FGE (formylglycine-generating enzyme)"/>
    <property type="match status" value="1"/>
</dbReference>
<accession>A0A7S7NW59</accession>
<dbReference type="AlphaFoldDB" id="A0A7S7NW59"/>
<dbReference type="EMBL" id="CP063849">
    <property type="protein sequence ID" value="QOY90905.1"/>
    <property type="molecule type" value="Genomic_DNA"/>
</dbReference>
<dbReference type="Proteomes" id="UP000593892">
    <property type="component" value="Chromosome"/>
</dbReference>
<name>A0A7S7NW59_PALFE</name>
<evidence type="ECO:0000259" key="1">
    <source>
        <dbReference type="Pfam" id="PF03781"/>
    </source>
</evidence>
<dbReference type="InterPro" id="IPR042095">
    <property type="entry name" value="SUMF_sf"/>
</dbReference>
<dbReference type="PANTHER" id="PTHR23150:SF26">
    <property type="entry name" value="GENERIC METHYLTRANSFERASE"/>
    <property type="match status" value="1"/>
</dbReference>
<proteinExistence type="predicted"/>
<reference evidence="2 3" key="1">
    <citation type="submission" date="2020-10" db="EMBL/GenBank/DDBJ databases">
        <title>Complete genome sequence of Paludibaculum fermentans P105T, a facultatively anaerobic acidobacterium capable of dissimilatory Fe(III) reduction.</title>
        <authorList>
            <person name="Dedysh S.N."/>
            <person name="Beletsky A.V."/>
            <person name="Kulichevskaya I.S."/>
            <person name="Mardanov A.V."/>
            <person name="Ravin N.V."/>
        </authorList>
    </citation>
    <scope>NUCLEOTIDE SEQUENCE [LARGE SCALE GENOMIC DNA]</scope>
    <source>
        <strain evidence="2 3">P105</strain>
    </source>
</reference>
<gene>
    <name evidence="2" type="primary">egtB</name>
    <name evidence="2" type="ORF">IRI77_13450</name>
</gene>
<organism evidence="2 3">
    <name type="scientific">Paludibaculum fermentans</name>
    <dbReference type="NCBI Taxonomy" id="1473598"/>
    <lineage>
        <taxon>Bacteria</taxon>
        <taxon>Pseudomonadati</taxon>
        <taxon>Acidobacteriota</taxon>
        <taxon>Terriglobia</taxon>
        <taxon>Bryobacterales</taxon>
        <taxon>Bryobacteraceae</taxon>
        <taxon>Paludibaculum</taxon>
    </lineage>
</organism>
<dbReference type="InterPro" id="IPR016187">
    <property type="entry name" value="CTDL_fold"/>
</dbReference>
<dbReference type="InterPro" id="IPR051043">
    <property type="entry name" value="Sulfatase_Mod_Factor_Kinase"/>
</dbReference>
<sequence length="417" mass="47710">MATQEAVAHDRTTLIGRLHEAREETDALLDIVLPEALYDRPIPERHRIVFYHGHLEAFDWNLLSGPCGLASSEPELDRLFAFGIDPIDGRLPSDAPGDWPRPEQVAGYRNRARRALNEAIHRVPNPELLLNVAIEHRLMHAETLAYMFHQMPFEKKARRAVRRVLNGGEWTPASVEIPEGQAVLGLRRESGVFGWCNEFEECRAPVPAFRVDKYKVSNGQFLRFLTEGGYDDRGLWPDADWAWKSEHGIKHPAFWLNRGGRWVYRSMFDELPLPLDWPVYVSHAEASAYARWAGKRLPTEAEWHRAAEGPAQQHADPQRDIWDPSPVQVCGSSEFGVEGLFANGWEWTSTSFAPLPGFRAFPFYPGYSSDFFDGQHFVLKGGSERTAACMLRGSFRNWFQPHYQYVYAGFRCVRVED</sequence>
<feature type="domain" description="Sulfatase-modifying factor enzyme-like" evidence="1">
    <location>
        <begin position="172"/>
        <end position="414"/>
    </location>
</feature>
<dbReference type="KEGG" id="pfer:IRI77_13450"/>
<keyword evidence="3" id="KW-1185">Reference proteome</keyword>
<protein>
    <submittedName>
        <fullName evidence="2">Ergothioneine biosynthesis protein EgtB</fullName>
    </submittedName>
</protein>
<evidence type="ECO:0000313" key="3">
    <source>
        <dbReference type="Proteomes" id="UP000593892"/>
    </source>
</evidence>